<dbReference type="InterPro" id="IPR003673">
    <property type="entry name" value="CoA-Trfase_fam_III"/>
</dbReference>
<reference evidence="3 4" key="1">
    <citation type="submission" date="2017-01" db="EMBL/GenBank/DDBJ databases">
        <authorList>
            <person name="Mah S.A."/>
            <person name="Swanson W.J."/>
            <person name="Moy G.W."/>
            <person name="Vacquier V.D."/>
        </authorList>
    </citation>
    <scope>NUCLEOTIDE SEQUENCE [LARGE SCALE GENOMIC DNA]</scope>
    <source>
        <strain evidence="3 4">CPCC 203464</strain>
    </source>
</reference>
<dbReference type="EMBL" id="FTNT01000004">
    <property type="protein sequence ID" value="SIR94641.1"/>
    <property type="molecule type" value="Genomic_DNA"/>
</dbReference>
<evidence type="ECO:0000313" key="3">
    <source>
        <dbReference type="EMBL" id="SIR94641.1"/>
    </source>
</evidence>
<organism evidence="3 4">
    <name type="scientific">Williamsia sterculiae</name>
    <dbReference type="NCBI Taxonomy" id="1344003"/>
    <lineage>
        <taxon>Bacteria</taxon>
        <taxon>Bacillati</taxon>
        <taxon>Actinomycetota</taxon>
        <taxon>Actinomycetes</taxon>
        <taxon>Mycobacteriales</taxon>
        <taxon>Nocardiaceae</taxon>
        <taxon>Williamsia</taxon>
    </lineage>
</organism>
<evidence type="ECO:0000256" key="1">
    <source>
        <dbReference type="ARBA" id="ARBA00022679"/>
    </source>
</evidence>
<proteinExistence type="predicted"/>
<dbReference type="Pfam" id="PF02515">
    <property type="entry name" value="CoA_transf_3"/>
    <property type="match status" value="1"/>
</dbReference>
<dbReference type="Gene3D" id="3.30.1540.10">
    <property type="entry name" value="formyl-coa transferase, domain 3"/>
    <property type="match status" value="1"/>
</dbReference>
<name>A0A1N7F2V3_9NOCA</name>
<dbReference type="RefSeq" id="WP_076478597.1">
    <property type="nucleotide sequence ID" value="NZ_FTNT01000004.1"/>
</dbReference>
<dbReference type="AlphaFoldDB" id="A0A1N7F2V3"/>
<evidence type="ECO:0000256" key="2">
    <source>
        <dbReference type="SAM" id="MobiDB-lite"/>
    </source>
</evidence>
<feature type="region of interest" description="Disordered" evidence="2">
    <location>
        <begin position="334"/>
        <end position="368"/>
    </location>
</feature>
<dbReference type="OrthoDB" id="9797653at2"/>
<dbReference type="InterPro" id="IPR044855">
    <property type="entry name" value="CoA-Trfase_III_dom3_sf"/>
</dbReference>
<dbReference type="Gene3D" id="3.40.50.10540">
    <property type="entry name" value="Crotonobetainyl-coa:carnitine coa-transferase, domain 1"/>
    <property type="match status" value="1"/>
</dbReference>
<sequence>MVGALDGLVVADFSRVLAGPYATMMFADLGATVIKVERPGSGDDTRSWGPPYDADGVATYFGAVNRNKESVAIDLGTDDGRDRARELIDGADIVVENFRAGTMERLGLGYDSLRERHPDLIYCSITGFGRAGGAHMPGYDLLLQAVGGMMSITGTDPDTPVKVGVAVVDVLAGLHASVGILAALRHRDVTGEGQRVDVDLLSVSLSSLVNQASGYLGAGKVPEAMGNRHPSVAPYQVLATADRPIALAVGNDGQFGKLLEAIGRDDLIGDDRFTTNSARVGRREELAAEIEKSLRTAGADHWYRVLTDAGVPAGPINDVAEAFELADSLGIPATAQIPGSSTPTTTNPIRLSRTPVSYRTAPPPMPES</sequence>
<dbReference type="InterPro" id="IPR023606">
    <property type="entry name" value="CoA-Trfase_III_dom_1_sf"/>
</dbReference>
<dbReference type="SUPFAM" id="SSF89796">
    <property type="entry name" value="CoA-transferase family III (CaiB/BaiF)"/>
    <property type="match status" value="1"/>
</dbReference>
<dbReference type="GO" id="GO:0008410">
    <property type="term" value="F:CoA-transferase activity"/>
    <property type="evidence" value="ECO:0007669"/>
    <property type="project" value="TreeGrafter"/>
</dbReference>
<keyword evidence="4" id="KW-1185">Reference proteome</keyword>
<feature type="compositionally biased region" description="Polar residues" evidence="2">
    <location>
        <begin position="337"/>
        <end position="357"/>
    </location>
</feature>
<dbReference type="Proteomes" id="UP000186218">
    <property type="component" value="Unassembled WGS sequence"/>
</dbReference>
<dbReference type="PANTHER" id="PTHR48207:SF3">
    <property type="entry name" value="SUCCINATE--HYDROXYMETHYLGLUTARATE COA-TRANSFERASE"/>
    <property type="match status" value="1"/>
</dbReference>
<dbReference type="PANTHER" id="PTHR48207">
    <property type="entry name" value="SUCCINATE--HYDROXYMETHYLGLUTARATE COA-TRANSFERASE"/>
    <property type="match status" value="1"/>
</dbReference>
<evidence type="ECO:0000313" key="4">
    <source>
        <dbReference type="Proteomes" id="UP000186218"/>
    </source>
</evidence>
<gene>
    <name evidence="3" type="ORF">SAMN05445060_1752</name>
</gene>
<accession>A0A1N7F2V3</accession>
<keyword evidence="1 3" id="KW-0808">Transferase</keyword>
<dbReference type="InterPro" id="IPR050483">
    <property type="entry name" value="CoA-transferase_III_domain"/>
</dbReference>
<protein>
    <submittedName>
        <fullName evidence="3">Crotonobetainyl-CoA:carnitine CoA-transferase CaiB</fullName>
    </submittedName>
</protein>
<dbReference type="STRING" id="1344003.SAMN05445060_1752"/>